<evidence type="ECO:0000256" key="3">
    <source>
        <dbReference type="ARBA" id="ARBA00013184"/>
    </source>
</evidence>
<dbReference type="SUPFAM" id="SSF55729">
    <property type="entry name" value="Acyl-CoA N-acyltransferases (Nat)"/>
    <property type="match status" value="1"/>
</dbReference>
<dbReference type="GO" id="GO:0006357">
    <property type="term" value="P:regulation of transcription by RNA polymerase II"/>
    <property type="evidence" value="ECO:0007669"/>
    <property type="project" value="TreeGrafter"/>
</dbReference>
<dbReference type="GO" id="GO:0004402">
    <property type="term" value="F:histone acetyltransferase activity"/>
    <property type="evidence" value="ECO:0007669"/>
    <property type="project" value="InterPro"/>
</dbReference>
<keyword evidence="8" id="KW-0156">Chromatin regulator</keyword>
<dbReference type="PROSITE" id="PS51726">
    <property type="entry name" value="MYST_HAT"/>
    <property type="match status" value="1"/>
</dbReference>
<evidence type="ECO:0000256" key="9">
    <source>
        <dbReference type="ARBA" id="ARBA00022990"/>
    </source>
</evidence>
<keyword evidence="10 12" id="KW-0539">Nucleus</keyword>
<dbReference type="InterPro" id="IPR016197">
    <property type="entry name" value="Chromo-like_dom_sf"/>
</dbReference>
<comment type="caution">
    <text evidence="15">The sequence shown here is derived from an EMBL/GenBank/DDBJ whole genome shotgun (WGS) entry which is preliminary data.</text>
</comment>
<evidence type="ECO:0000256" key="2">
    <source>
        <dbReference type="ARBA" id="ARBA00010107"/>
    </source>
</evidence>
<evidence type="ECO:0000256" key="10">
    <source>
        <dbReference type="ARBA" id="ARBA00023242"/>
    </source>
</evidence>
<dbReference type="InterPro" id="IPR016181">
    <property type="entry name" value="Acyl_CoA_acyltransferase"/>
</dbReference>
<feature type="region of interest" description="Disordered" evidence="13">
    <location>
        <begin position="1"/>
        <end position="158"/>
    </location>
</feature>
<keyword evidence="9" id="KW-0007">Acetylation</keyword>
<evidence type="ECO:0000313" key="15">
    <source>
        <dbReference type="EMBL" id="GHP11659.1"/>
    </source>
</evidence>
<dbReference type="Pfam" id="PF17772">
    <property type="entry name" value="zf-MYST"/>
    <property type="match status" value="1"/>
</dbReference>
<accession>A0A830I3Q3</accession>
<dbReference type="EMBL" id="BNJQ01000035">
    <property type="protein sequence ID" value="GHP11659.1"/>
    <property type="molecule type" value="Genomic_DNA"/>
</dbReference>
<dbReference type="Gene3D" id="2.30.30.140">
    <property type="match status" value="1"/>
</dbReference>
<evidence type="ECO:0000256" key="7">
    <source>
        <dbReference type="ARBA" id="ARBA00022833"/>
    </source>
</evidence>
<feature type="compositionally biased region" description="Low complexity" evidence="13">
    <location>
        <begin position="126"/>
        <end position="137"/>
    </location>
</feature>
<protein>
    <recommendedName>
        <fullName evidence="3 12">Histone acetyltransferase</fullName>
        <ecNumber evidence="3 12">2.3.1.48</ecNumber>
    </recommendedName>
</protein>
<feature type="region of interest" description="Disordered" evidence="13">
    <location>
        <begin position="246"/>
        <end position="278"/>
    </location>
</feature>
<dbReference type="AlphaFoldDB" id="A0A830I3Q3"/>
<evidence type="ECO:0000256" key="4">
    <source>
        <dbReference type="ARBA" id="ARBA00022679"/>
    </source>
</evidence>
<feature type="compositionally biased region" description="Basic and acidic residues" evidence="13">
    <location>
        <begin position="138"/>
        <end position="158"/>
    </location>
</feature>
<evidence type="ECO:0000313" key="16">
    <source>
        <dbReference type="Proteomes" id="UP000660262"/>
    </source>
</evidence>
<dbReference type="Pfam" id="PF11717">
    <property type="entry name" value="Tudor-knot"/>
    <property type="match status" value="1"/>
</dbReference>
<evidence type="ECO:0000256" key="12">
    <source>
        <dbReference type="RuleBase" id="RU361211"/>
    </source>
</evidence>
<dbReference type="GO" id="GO:0000785">
    <property type="term" value="C:chromatin"/>
    <property type="evidence" value="ECO:0007669"/>
    <property type="project" value="TreeGrafter"/>
</dbReference>
<dbReference type="GO" id="GO:0005634">
    <property type="term" value="C:nucleus"/>
    <property type="evidence" value="ECO:0007669"/>
    <property type="project" value="UniProtKB-SubCell"/>
</dbReference>
<dbReference type="EC" id="2.3.1.48" evidence="3 12"/>
<feature type="domain" description="MYST-type HAT" evidence="14">
    <location>
        <begin position="292"/>
        <end position="563"/>
    </location>
</feature>
<dbReference type="PANTHER" id="PTHR10615">
    <property type="entry name" value="HISTONE ACETYLTRANSFERASE"/>
    <property type="match status" value="1"/>
</dbReference>
<evidence type="ECO:0000256" key="6">
    <source>
        <dbReference type="ARBA" id="ARBA00022771"/>
    </source>
</evidence>
<dbReference type="InterPro" id="IPR025995">
    <property type="entry name" value="Tudor-knot"/>
</dbReference>
<comment type="subcellular location">
    <subcellularLocation>
        <location evidence="1 12">Nucleus</location>
    </subcellularLocation>
</comment>
<feature type="compositionally biased region" description="Basic and acidic residues" evidence="13">
    <location>
        <begin position="46"/>
        <end position="58"/>
    </location>
</feature>
<comment type="similarity">
    <text evidence="2 12">Belongs to the MYST (SAS/MOZ) family.</text>
</comment>
<dbReference type="FunFam" id="1.10.10.10:FF:000022">
    <property type="entry name" value="Histone acetyltransferase"/>
    <property type="match status" value="1"/>
</dbReference>
<gene>
    <name evidence="15" type="ORF">PPROV_001038700</name>
</gene>
<dbReference type="InterPro" id="IPR050603">
    <property type="entry name" value="MYST_HAT"/>
</dbReference>
<dbReference type="OrthoDB" id="787137at2759"/>
<sequence>MAATAERPGGGAAQPQTPAEKLSRLAGLPDRMDVDGDGNEPLTVEPSKDARQTARGKENFAPGGAGGAGSGALAVAQGSDGGEAAAGDDAADGAAPVETAATKTTAAAPGRGASHKKQKNAGRGGRAAAAAAAAAARASEKEEKKKEKEREKAEEKAAADALIEKLEHTYTTEEGETQTVMLPLDVGMRLMCSWRDGKWYQAKIIERRKPSTGQSSADYEYYVHYEQFNRRLDNWVQLADMKLETLGTDDGGNEKEAGGRTRGQKRKAEDADHDPEHAEFDPHQLREHEEYTKVRNILSIELGKYEMETWYFSPFPAEYNDCEKLYFCEFTLNFFRNRNQLIRHLRKNEMLHPPGDEIYRNGRVSMFEVDGRREKIFCQNLCYLAKLFLDHKTLYYDVDLFLFYVLCECDERGCHIVGYFSKERRSEEGYNLACILTLPSYQRKGYGKFLISFSYELSKKENKVGTPERPLSDLGQVSYRSYWTRVILNVLKEYKGSVSIKELSEMTAIKTDDIISVLNYLQLIQYQKGQHVICAVPKLIDKYLAEAGSEGVRVDPEKLYWTPPNQP</sequence>
<dbReference type="Pfam" id="PF01853">
    <property type="entry name" value="MOZ_SAS"/>
    <property type="match status" value="1"/>
</dbReference>
<dbReference type="Gene3D" id="3.30.60.60">
    <property type="entry name" value="N-acetyl transferase-like"/>
    <property type="match status" value="1"/>
</dbReference>
<keyword evidence="16" id="KW-1185">Reference proteome</keyword>
<proteinExistence type="inferred from homology"/>
<feature type="compositionally biased region" description="Low complexity" evidence="13">
    <location>
        <begin position="71"/>
        <end position="108"/>
    </location>
</feature>
<dbReference type="Gene3D" id="1.10.10.10">
    <property type="entry name" value="Winged helix-like DNA-binding domain superfamily/Winged helix DNA-binding domain"/>
    <property type="match status" value="1"/>
</dbReference>
<keyword evidence="6" id="KW-0863">Zinc-finger</keyword>
<dbReference type="Gene3D" id="3.40.630.30">
    <property type="match status" value="1"/>
</dbReference>
<keyword evidence="5" id="KW-0479">Metal-binding</keyword>
<dbReference type="CDD" id="cd04301">
    <property type="entry name" value="NAT_SF"/>
    <property type="match status" value="1"/>
</dbReference>
<evidence type="ECO:0000256" key="11">
    <source>
        <dbReference type="PIRSR" id="PIRSR602717-51"/>
    </source>
</evidence>
<dbReference type="InterPro" id="IPR036388">
    <property type="entry name" value="WH-like_DNA-bd_sf"/>
</dbReference>
<dbReference type="InterPro" id="IPR040706">
    <property type="entry name" value="Zf-MYST"/>
</dbReference>
<dbReference type="PANTHER" id="PTHR10615:SF161">
    <property type="entry name" value="HISTONE ACETYLTRANSFERASE KAT7"/>
    <property type="match status" value="1"/>
</dbReference>
<dbReference type="FunFam" id="3.30.60.60:FF:000001">
    <property type="entry name" value="Histone acetyltransferase"/>
    <property type="match status" value="1"/>
</dbReference>
<evidence type="ECO:0000256" key="1">
    <source>
        <dbReference type="ARBA" id="ARBA00004123"/>
    </source>
</evidence>
<evidence type="ECO:0000256" key="5">
    <source>
        <dbReference type="ARBA" id="ARBA00022723"/>
    </source>
</evidence>
<evidence type="ECO:0000256" key="13">
    <source>
        <dbReference type="SAM" id="MobiDB-lite"/>
    </source>
</evidence>
<dbReference type="FunFam" id="3.40.630.30:FF:000002">
    <property type="entry name" value="Histone acetyltransferase"/>
    <property type="match status" value="1"/>
</dbReference>
<name>A0A830I3Q3_9CHLO</name>
<organism evidence="15 16">
    <name type="scientific">Pycnococcus provasolii</name>
    <dbReference type="NCBI Taxonomy" id="41880"/>
    <lineage>
        <taxon>Eukaryota</taxon>
        <taxon>Viridiplantae</taxon>
        <taxon>Chlorophyta</taxon>
        <taxon>Pseudoscourfieldiophyceae</taxon>
        <taxon>Pseudoscourfieldiales</taxon>
        <taxon>Pycnococcaceae</taxon>
        <taxon>Pycnococcus</taxon>
    </lineage>
</organism>
<evidence type="ECO:0000256" key="8">
    <source>
        <dbReference type="ARBA" id="ARBA00022853"/>
    </source>
</evidence>
<dbReference type="InterPro" id="IPR002717">
    <property type="entry name" value="HAT_MYST-type"/>
</dbReference>
<dbReference type="GO" id="GO:0003712">
    <property type="term" value="F:transcription coregulator activity"/>
    <property type="evidence" value="ECO:0007669"/>
    <property type="project" value="TreeGrafter"/>
</dbReference>
<feature type="compositionally biased region" description="Basic and acidic residues" evidence="13">
    <location>
        <begin position="266"/>
        <end position="278"/>
    </location>
</feature>
<dbReference type="Proteomes" id="UP000660262">
    <property type="component" value="Unassembled WGS sequence"/>
</dbReference>
<dbReference type="SUPFAM" id="SSF54160">
    <property type="entry name" value="Chromo domain-like"/>
    <property type="match status" value="1"/>
</dbReference>
<evidence type="ECO:0000259" key="14">
    <source>
        <dbReference type="PROSITE" id="PS51726"/>
    </source>
</evidence>
<dbReference type="GO" id="GO:0008270">
    <property type="term" value="F:zinc ion binding"/>
    <property type="evidence" value="ECO:0007669"/>
    <property type="project" value="UniProtKB-KW"/>
</dbReference>
<feature type="active site" description="Proton donor/acceptor" evidence="11">
    <location>
        <position position="468"/>
    </location>
</feature>
<comment type="catalytic activity">
    <reaction evidence="12">
        <text>L-lysyl-[protein] + acetyl-CoA = N(6)-acetyl-L-lysyl-[protein] + CoA + H(+)</text>
        <dbReference type="Rhea" id="RHEA:45948"/>
        <dbReference type="Rhea" id="RHEA-COMP:9752"/>
        <dbReference type="Rhea" id="RHEA-COMP:10731"/>
        <dbReference type="ChEBI" id="CHEBI:15378"/>
        <dbReference type="ChEBI" id="CHEBI:29969"/>
        <dbReference type="ChEBI" id="CHEBI:57287"/>
        <dbReference type="ChEBI" id="CHEBI:57288"/>
        <dbReference type="ChEBI" id="CHEBI:61930"/>
        <dbReference type="EC" id="2.3.1.48"/>
    </reaction>
</comment>
<keyword evidence="7" id="KW-0862">Zinc</keyword>
<keyword evidence="4" id="KW-0808">Transferase</keyword>
<reference evidence="15" key="1">
    <citation type="submission" date="2020-10" db="EMBL/GenBank/DDBJ databases">
        <title>Unveiling of a novel bifunctional photoreceptor, Dualchrome1, isolated from a cosmopolitan green alga.</title>
        <authorList>
            <person name="Suzuki S."/>
            <person name="Kawachi M."/>
        </authorList>
    </citation>
    <scope>NUCLEOTIDE SEQUENCE</scope>
    <source>
        <strain evidence="15">NIES 2893</strain>
    </source>
</reference>
<dbReference type="GO" id="GO:0003682">
    <property type="term" value="F:chromatin binding"/>
    <property type="evidence" value="ECO:0007669"/>
    <property type="project" value="TreeGrafter"/>
</dbReference>